<comment type="caution">
    <text evidence="1">The sequence shown here is derived from an EMBL/GenBank/DDBJ whole genome shotgun (WGS) entry which is preliminary data.</text>
</comment>
<proteinExistence type="predicted"/>
<dbReference type="RefSeq" id="WP_111541413.1">
    <property type="nucleotide sequence ID" value="NZ_QKYV01000005.1"/>
</dbReference>
<protein>
    <submittedName>
        <fullName evidence="1">Uncharacterized protein</fullName>
    </submittedName>
</protein>
<dbReference type="Proteomes" id="UP000249542">
    <property type="component" value="Unassembled WGS sequence"/>
</dbReference>
<dbReference type="AlphaFoldDB" id="A0A2W7I2U7"/>
<keyword evidence="2" id="KW-1185">Reference proteome</keyword>
<dbReference type="EMBL" id="QKYV01000005">
    <property type="protein sequence ID" value="PZW39772.1"/>
    <property type="molecule type" value="Genomic_DNA"/>
</dbReference>
<evidence type="ECO:0000313" key="1">
    <source>
        <dbReference type="EMBL" id="PZW39772.1"/>
    </source>
</evidence>
<name>A0A2W7I2U7_9FLAO</name>
<gene>
    <name evidence="1" type="ORF">LX95_02137</name>
</gene>
<sequence>MSIRLGNSCVNCKKFENDFCIKHDTSVSDRHTCDSFTMKNRFLDKENCTTCSRYMSPTCAHPKKAAPDMLCSYWAPQVTA</sequence>
<evidence type="ECO:0000313" key="2">
    <source>
        <dbReference type="Proteomes" id="UP000249542"/>
    </source>
</evidence>
<accession>A0A2W7I2U7</accession>
<organism evidence="1 2">
    <name type="scientific">Mesonia algae</name>
    <dbReference type="NCBI Taxonomy" id="213248"/>
    <lineage>
        <taxon>Bacteria</taxon>
        <taxon>Pseudomonadati</taxon>
        <taxon>Bacteroidota</taxon>
        <taxon>Flavobacteriia</taxon>
        <taxon>Flavobacteriales</taxon>
        <taxon>Flavobacteriaceae</taxon>
        <taxon>Mesonia</taxon>
    </lineage>
</organism>
<reference evidence="1 2" key="1">
    <citation type="submission" date="2018-06" db="EMBL/GenBank/DDBJ databases">
        <title>Genomic Encyclopedia of Archaeal and Bacterial Type Strains, Phase II (KMG-II): from individual species to whole genera.</title>
        <authorList>
            <person name="Goeker M."/>
        </authorList>
    </citation>
    <scope>NUCLEOTIDE SEQUENCE [LARGE SCALE GENOMIC DNA]</scope>
    <source>
        <strain evidence="1 2">DSM 15361</strain>
    </source>
</reference>